<evidence type="ECO:0000256" key="8">
    <source>
        <dbReference type="NCBIfam" id="TIGR00188"/>
    </source>
</evidence>
<name>A0A2T0LIL0_9BACL</name>
<dbReference type="GO" id="GO:0000049">
    <property type="term" value="F:tRNA binding"/>
    <property type="evidence" value="ECO:0007669"/>
    <property type="project" value="UniProtKB-UniRule"/>
</dbReference>
<evidence type="ECO:0000256" key="4">
    <source>
        <dbReference type="ARBA" id="ARBA00022759"/>
    </source>
</evidence>
<dbReference type="InterPro" id="IPR000100">
    <property type="entry name" value="RNase_P"/>
</dbReference>
<dbReference type="FunFam" id="3.30.230.10:FF:000021">
    <property type="entry name" value="Ribonuclease P protein component"/>
    <property type="match status" value="1"/>
</dbReference>
<evidence type="ECO:0000256" key="5">
    <source>
        <dbReference type="ARBA" id="ARBA00022801"/>
    </source>
</evidence>
<evidence type="ECO:0000313" key="10">
    <source>
        <dbReference type="Proteomes" id="UP000237797"/>
    </source>
</evidence>
<dbReference type="GO" id="GO:0042781">
    <property type="term" value="F:3'-tRNA processing endoribonuclease activity"/>
    <property type="evidence" value="ECO:0007669"/>
    <property type="project" value="TreeGrafter"/>
</dbReference>
<dbReference type="PROSITE" id="PS00648">
    <property type="entry name" value="RIBONUCLEASE_P"/>
    <property type="match status" value="1"/>
</dbReference>
<evidence type="ECO:0000256" key="3">
    <source>
        <dbReference type="ARBA" id="ARBA00022722"/>
    </source>
</evidence>
<accession>A0A2T0LIL0</accession>
<dbReference type="InterPro" id="IPR014721">
    <property type="entry name" value="Ribsml_uS5_D2-typ_fold_subgr"/>
</dbReference>
<protein>
    <recommendedName>
        <fullName evidence="7 8">Ribonuclease P protein component</fullName>
        <shortName evidence="7">RNase P protein</shortName>
        <shortName evidence="7">RNaseP protein</shortName>
        <ecNumber evidence="7 8">3.1.26.5</ecNumber>
    </recommendedName>
    <alternativeName>
        <fullName evidence="7">Protein C5</fullName>
    </alternativeName>
</protein>
<dbReference type="AlphaFoldDB" id="A0A2T0LIL0"/>
<dbReference type="GO" id="GO:0004526">
    <property type="term" value="F:ribonuclease P activity"/>
    <property type="evidence" value="ECO:0007669"/>
    <property type="project" value="UniProtKB-UniRule"/>
</dbReference>
<keyword evidence="4 7" id="KW-0255">Endonuclease</keyword>
<dbReference type="Gene3D" id="3.30.230.10">
    <property type="match status" value="1"/>
</dbReference>
<organism evidence="9 10">
    <name type="scientific">Planifilum fimeticola</name>
    <dbReference type="NCBI Taxonomy" id="201975"/>
    <lineage>
        <taxon>Bacteria</taxon>
        <taxon>Bacillati</taxon>
        <taxon>Bacillota</taxon>
        <taxon>Bacilli</taxon>
        <taxon>Bacillales</taxon>
        <taxon>Thermoactinomycetaceae</taxon>
        <taxon>Planifilum</taxon>
    </lineage>
</organism>
<evidence type="ECO:0000256" key="6">
    <source>
        <dbReference type="ARBA" id="ARBA00022884"/>
    </source>
</evidence>
<dbReference type="PANTHER" id="PTHR33992">
    <property type="entry name" value="RIBONUCLEASE P PROTEIN COMPONENT"/>
    <property type="match status" value="1"/>
</dbReference>
<dbReference type="SUPFAM" id="SSF54211">
    <property type="entry name" value="Ribosomal protein S5 domain 2-like"/>
    <property type="match status" value="1"/>
</dbReference>
<dbReference type="EMBL" id="PVNE01000003">
    <property type="protein sequence ID" value="PRX42142.1"/>
    <property type="molecule type" value="Genomic_DNA"/>
</dbReference>
<comment type="function">
    <text evidence="1 7">RNaseP catalyzes the removal of the 5'-leader sequence from pre-tRNA to produce the mature 5'-terminus. It can also cleave other RNA substrates such as 4.5S RNA. The protein component plays an auxiliary but essential role in vivo by binding to the 5'-leader sequence and broadening the substrate specificity of the ribozyme.</text>
</comment>
<keyword evidence="3 7" id="KW-0540">Nuclease</keyword>
<keyword evidence="2 7" id="KW-0819">tRNA processing</keyword>
<sequence length="123" mass="14438">MQREHRLRRRNDFRRVFRAGSSTANRQFVVYKLKRFDDGPVRIGISVSRKVGKAVTRNRVKRLVKEVLRQRIESLPEGTDLVIIARAPAATMDYHQVESSLRHVMSKGKLLRQNEEKKRGRSR</sequence>
<dbReference type="RefSeq" id="WP_106344095.1">
    <property type="nucleotide sequence ID" value="NZ_PVNE01000003.1"/>
</dbReference>
<keyword evidence="10" id="KW-1185">Reference proteome</keyword>
<dbReference type="Proteomes" id="UP000237797">
    <property type="component" value="Unassembled WGS sequence"/>
</dbReference>
<dbReference type="EC" id="3.1.26.5" evidence="7 8"/>
<dbReference type="GO" id="GO:0001682">
    <property type="term" value="P:tRNA 5'-leader removal"/>
    <property type="evidence" value="ECO:0007669"/>
    <property type="project" value="UniProtKB-UniRule"/>
</dbReference>
<evidence type="ECO:0000313" key="9">
    <source>
        <dbReference type="EMBL" id="PRX42142.1"/>
    </source>
</evidence>
<dbReference type="OrthoDB" id="9810867at2"/>
<keyword evidence="5 7" id="KW-0378">Hydrolase</keyword>
<evidence type="ECO:0000256" key="2">
    <source>
        <dbReference type="ARBA" id="ARBA00022694"/>
    </source>
</evidence>
<gene>
    <name evidence="7" type="primary">rnpA</name>
    <name evidence="9" type="ORF">CLV97_103157</name>
</gene>
<dbReference type="PANTHER" id="PTHR33992:SF1">
    <property type="entry name" value="RIBONUCLEASE P PROTEIN COMPONENT"/>
    <property type="match status" value="1"/>
</dbReference>
<evidence type="ECO:0000256" key="1">
    <source>
        <dbReference type="ARBA" id="ARBA00002663"/>
    </source>
</evidence>
<dbReference type="NCBIfam" id="TIGR00188">
    <property type="entry name" value="rnpA"/>
    <property type="match status" value="1"/>
</dbReference>
<evidence type="ECO:0000256" key="7">
    <source>
        <dbReference type="HAMAP-Rule" id="MF_00227"/>
    </source>
</evidence>
<comment type="catalytic activity">
    <reaction evidence="7">
        <text>Endonucleolytic cleavage of RNA, removing 5'-extranucleotides from tRNA precursor.</text>
        <dbReference type="EC" id="3.1.26.5"/>
    </reaction>
</comment>
<keyword evidence="6 7" id="KW-0694">RNA-binding</keyword>
<comment type="subunit">
    <text evidence="7">Consists of a catalytic RNA component (M1 or rnpB) and a protein subunit.</text>
</comment>
<comment type="similarity">
    <text evidence="7">Belongs to the RnpA family.</text>
</comment>
<dbReference type="InterPro" id="IPR020539">
    <property type="entry name" value="RNase_P_CS"/>
</dbReference>
<dbReference type="GO" id="GO:0030677">
    <property type="term" value="C:ribonuclease P complex"/>
    <property type="evidence" value="ECO:0007669"/>
    <property type="project" value="TreeGrafter"/>
</dbReference>
<dbReference type="InterPro" id="IPR020568">
    <property type="entry name" value="Ribosomal_Su5_D2-typ_SF"/>
</dbReference>
<proteinExistence type="inferred from homology"/>
<dbReference type="Pfam" id="PF00825">
    <property type="entry name" value="Ribonuclease_P"/>
    <property type="match status" value="1"/>
</dbReference>
<comment type="caution">
    <text evidence="9">The sequence shown here is derived from an EMBL/GenBank/DDBJ whole genome shotgun (WGS) entry which is preliminary data.</text>
</comment>
<reference evidence="9 10" key="1">
    <citation type="submission" date="2018-03" db="EMBL/GenBank/DDBJ databases">
        <title>Genomic Encyclopedia of Archaeal and Bacterial Type Strains, Phase II (KMG-II): from individual species to whole genera.</title>
        <authorList>
            <person name="Goeker M."/>
        </authorList>
    </citation>
    <scope>NUCLEOTIDE SEQUENCE [LARGE SCALE GENOMIC DNA]</scope>
    <source>
        <strain evidence="9 10">DSM 44946</strain>
    </source>
</reference>
<dbReference type="HAMAP" id="MF_00227">
    <property type="entry name" value="RNase_P"/>
    <property type="match status" value="1"/>
</dbReference>